<dbReference type="Gene3D" id="1.20.5.780">
    <property type="entry name" value="Single helix bin"/>
    <property type="match status" value="1"/>
</dbReference>
<evidence type="ECO:0000313" key="3">
    <source>
        <dbReference type="EMBL" id="PWD73649.1"/>
    </source>
</evidence>
<dbReference type="PANTHER" id="PTHR35401">
    <property type="entry name" value="COPG FAMILY HELIX-TURN-HELIX PROTEIN-RELATED-RELATED"/>
    <property type="match status" value="1"/>
</dbReference>
<name>A0AAX1C6V1_9GAMM</name>
<sequence>MSNVSVFPNDIRVTKNARVELKTSPDLKDVLREAATAAGLDLSAFILNAALERAESVLDNQRRRQLSAASWQQLNQLLSEPAAPTLALQALMRRKKQDGRYSK</sequence>
<organism evidence="3 5">
    <name type="scientific">Dickeya dianthicola</name>
    <dbReference type="NCBI Taxonomy" id="204039"/>
    <lineage>
        <taxon>Bacteria</taxon>
        <taxon>Pseudomonadati</taxon>
        <taxon>Pseudomonadota</taxon>
        <taxon>Gammaproteobacteria</taxon>
        <taxon>Enterobacterales</taxon>
        <taxon>Pectobacteriaceae</taxon>
        <taxon>Dickeya</taxon>
    </lineage>
</organism>
<comment type="caution">
    <text evidence="3">The sequence shown here is derived from an EMBL/GenBank/DDBJ whole genome shotgun (WGS) entry which is preliminary data.</text>
</comment>
<reference evidence="4 6" key="2">
    <citation type="submission" date="2018-09" db="EMBL/GenBank/DDBJ databases">
        <title>Phylogenetic diversity of Pectobacterium and Dickeya strains causing blackleg disease of potato in Morocco.</title>
        <authorList>
            <person name="Oulghazi S."/>
            <person name="Moumni M."/>
            <person name="Faure D."/>
        </authorList>
    </citation>
    <scope>NUCLEOTIDE SEQUENCE [LARGE SCALE GENOMIC DNA]</scope>
    <source>
        <strain evidence="4 6">S4.16.03.LID</strain>
    </source>
</reference>
<evidence type="ECO:0000313" key="6">
    <source>
        <dbReference type="Proteomes" id="UP000266633"/>
    </source>
</evidence>
<evidence type="ECO:0000313" key="4">
    <source>
        <dbReference type="EMBL" id="RJL68560.1"/>
    </source>
</evidence>
<keyword evidence="6" id="KW-1185">Reference proteome</keyword>
<keyword evidence="1" id="KW-1277">Toxin-antitoxin system</keyword>
<accession>A0AAX1C6V1</accession>
<evidence type="ECO:0000256" key="1">
    <source>
        <dbReference type="ARBA" id="ARBA00022649"/>
    </source>
</evidence>
<reference evidence="3 5" key="1">
    <citation type="submission" date="2018-05" db="EMBL/GenBank/DDBJ databases">
        <title>Genomic diversity of pathogens causing Blackleg of Potato in Pakistan.</title>
        <authorList>
            <person name="Sarfraz S."/>
            <person name="Riaz K."/>
            <person name="Oulghazi S."/>
            <person name="Cigna J."/>
            <person name="Sahi S.T."/>
            <person name="Khan S.H."/>
            <person name="Hameed A."/>
            <person name="Faure D."/>
        </authorList>
    </citation>
    <scope>NUCLEOTIDE SEQUENCE [LARGE SCALE GENOMIC DNA]</scope>
    <source>
        <strain evidence="3 5">SS70</strain>
    </source>
</reference>
<gene>
    <name evidence="4" type="ORF">D5077_16230</name>
    <name evidence="3" type="ORF">DF213_11160</name>
</gene>
<evidence type="ECO:0000313" key="5">
    <source>
        <dbReference type="Proteomes" id="UP000245055"/>
    </source>
</evidence>
<dbReference type="EMBL" id="QZDO01000059">
    <property type="protein sequence ID" value="RJL68560.1"/>
    <property type="molecule type" value="Genomic_DNA"/>
</dbReference>
<dbReference type="InterPro" id="IPR010985">
    <property type="entry name" value="Ribbon_hlx_hlx"/>
</dbReference>
<dbReference type="Pfam" id="PF08681">
    <property type="entry name" value="TacA1"/>
    <property type="match status" value="1"/>
</dbReference>
<comment type="similarity">
    <text evidence="2">Belongs to the TacA antitoxin family.</text>
</comment>
<dbReference type="SUPFAM" id="SSF47598">
    <property type="entry name" value="Ribbon-helix-helix"/>
    <property type="match status" value="1"/>
</dbReference>
<dbReference type="InterPro" id="IPR014795">
    <property type="entry name" value="TacA_1-like"/>
</dbReference>
<dbReference type="RefSeq" id="WP_024105036.1">
    <property type="nucleotide sequence ID" value="NZ_CP038499.1"/>
</dbReference>
<protein>
    <submittedName>
        <fullName evidence="3">DUF1778 domain-containing protein</fullName>
    </submittedName>
</protein>
<dbReference type="GO" id="GO:0006355">
    <property type="term" value="P:regulation of DNA-templated transcription"/>
    <property type="evidence" value="ECO:0007669"/>
    <property type="project" value="InterPro"/>
</dbReference>
<dbReference type="Proteomes" id="UP000245055">
    <property type="component" value="Unassembled WGS sequence"/>
</dbReference>
<dbReference type="Proteomes" id="UP000266633">
    <property type="component" value="Unassembled WGS sequence"/>
</dbReference>
<dbReference type="EMBL" id="QESZ01000014">
    <property type="protein sequence ID" value="PWD73649.1"/>
    <property type="molecule type" value="Genomic_DNA"/>
</dbReference>
<dbReference type="AlphaFoldDB" id="A0AAX1C6V1"/>
<proteinExistence type="inferred from homology"/>
<dbReference type="PANTHER" id="PTHR35401:SF2">
    <property type="entry name" value="ABC-TYPE TRANSPORT SYSTEM"/>
    <property type="match status" value="1"/>
</dbReference>
<evidence type="ECO:0000256" key="2">
    <source>
        <dbReference type="ARBA" id="ARBA00049988"/>
    </source>
</evidence>